<organism evidence="1 2">
    <name type="scientific">Celeribacter marinus</name>
    <dbReference type="NCBI Taxonomy" id="1397108"/>
    <lineage>
        <taxon>Bacteria</taxon>
        <taxon>Pseudomonadati</taxon>
        <taxon>Pseudomonadota</taxon>
        <taxon>Alphaproteobacteria</taxon>
        <taxon>Rhodobacterales</taxon>
        <taxon>Roseobacteraceae</taxon>
        <taxon>Celeribacter</taxon>
    </lineage>
</organism>
<name>A0A0P0A119_9RHOB</name>
<dbReference type="PATRIC" id="fig|1397108.4.peg.2527"/>
<gene>
    <name evidence="1" type="ORF">IMCC12053_2473</name>
</gene>
<keyword evidence="2" id="KW-1185">Reference proteome</keyword>
<protein>
    <submittedName>
        <fullName evidence="1">Uncharacterized protein</fullName>
    </submittedName>
</protein>
<dbReference type="AlphaFoldDB" id="A0A0P0A119"/>
<dbReference type="EMBL" id="CP012023">
    <property type="protein sequence ID" value="ALI56420.1"/>
    <property type="molecule type" value="Genomic_DNA"/>
</dbReference>
<dbReference type="Proteomes" id="UP000064920">
    <property type="component" value="Chromosome"/>
</dbReference>
<evidence type="ECO:0000313" key="2">
    <source>
        <dbReference type="Proteomes" id="UP000064920"/>
    </source>
</evidence>
<proteinExistence type="predicted"/>
<dbReference type="KEGG" id="cmar:IMCC12053_2473"/>
<reference evidence="1 2" key="1">
    <citation type="submission" date="2015-05" db="EMBL/GenBank/DDBJ databases">
        <authorList>
            <person name="Wang D.B."/>
            <person name="Wang M."/>
        </authorList>
    </citation>
    <scope>NUCLEOTIDE SEQUENCE [LARGE SCALE GENOMIC DNA]</scope>
    <source>
        <strain evidence="1 2">IMCC 12053</strain>
    </source>
</reference>
<sequence>MWGFATSDVGGQDVPPTVLWPHTQCDMPWPLDLARAWGQALAL</sequence>
<accession>A0A0P0A119</accession>
<evidence type="ECO:0000313" key="1">
    <source>
        <dbReference type="EMBL" id="ALI56420.1"/>
    </source>
</evidence>